<dbReference type="EMBL" id="JBBPFD010000007">
    <property type="protein sequence ID" value="KAK7919541.1"/>
    <property type="molecule type" value="Genomic_DNA"/>
</dbReference>
<dbReference type="AlphaFoldDB" id="A0AAW0PJY9"/>
<evidence type="ECO:0000313" key="2">
    <source>
        <dbReference type="EMBL" id="KAK7919541.1"/>
    </source>
</evidence>
<evidence type="ECO:0000256" key="1">
    <source>
        <dbReference type="SAM" id="SignalP"/>
    </source>
</evidence>
<organism evidence="2 3">
    <name type="scientific">Mugilogobius chulae</name>
    <name type="common">yellowstripe goby</name>
    <dbReference type="NCBI Taxonomy" id="88201"/>
    <lineage>
        <taxon>Eukaryota</taxon>
        <taxon>Metazoa</taxon>
        <taxon>Chordata</taxon>
        <taxon>Craniata</taxon>
        <taxon>Vertebrata</taxon>
        <taxon>Euteleostomi</taxon>
        <taxon>Actinopterygii</taxon>
        <taxon>Neopterygii</taxon>
        <taxon>Teleostei</taxon>
        <taxon>Neoteleostei</taxon>
        <taxon>Acanthomorphata</taxon>
        <taxon>Gobiaria</taxon>
        <taxon>Gobiiformes</taxon>
        <taxon>Gobioidei</taxon>
        <taxon>Gobiidae</taxon>
        <taxon>Gobionellinae</taxon>
        <taxon>Mugilogobius</taxon>
    </lineage>
</organism>
<reference evidence="3" key="1">
    <citation type="submission" date="2024-04" db="EMBL/GenBank/DDBJ databases">
        <title>Salinicola lusitanus LLJ914,a marine bacterium isolated from the Okinawa Trough.</title>
        <authorList>
            <person name="Li J."/>
        </authorList>
    </citation>
    <scope>NUCLEOTIDE SEQUENCE [LARGE SCALE GENOMIC DNA]</scope>
</reference>
<evidence type="ECO:0000313" key="3">
    <source>
        <dbReference type="Proteomes" id="UP001460270"/>
    </source>
</evidence>
<name>A0AAW0PJY9_9GOBI</name>
<proteinExistence type="predicted"/>
<dbReference type="Proteomes" id="UP001460270">
    <property type="component" value="Unassembled WGS sequence"/>
</dbReference>
<dbReference type="InterPro" id="IPR045860">
    <property type="entry name" value="Snake_toxin-like_sf"/>
</dbReference>
<comment type="caution">
    <text evidence="2">The sequence shown here is derived from an EMBL/GenBank/DDBJ whole genome shotgun (WGS) entry which is preliminary data.</text>
</comment>
<keyword evidence="3" id="KW-1185">Reference proteome</keyword>
<sequence>MRREVVLLLVVVALSQSDALRCYCGGLKFCSNRIETCSDFTELCGRVIITAGATPNYFKGCMTRTECITLNNPGISSAFCCSSDLCNR</sequence>
<gene>
    <name evidence="2" type="ORF">WMY93_010825</name>
</gene>
<dbReference type="SUPFAM" id="SSF57302">
    <property type="entry name" value="Snake toxin-like"/>
    <property type="match status" value="1"/>
</dbReference>
<feature type="chain" id="PRO_5043732325" evidence="1">
    <location>
        <begin position="20"/>
        <end position="88"/>
    </location>
</feature>
<feature type="signal peptide" evidence="1">
    <location>
        <begin position="1"/>
        <end position="19"/>
    </location>
</feature>
<keyword evidence="1" id="KW-0732">Signal</keyword>
<accession>A0AAW0PJY9</accession>
<protein>
    <submittedName>
        <fullName evidence="2">Uncharacterized protein</fullName>
    </submittedName>
</protein>